<keyword evidence="4" id="KW-1185">Reference proteome</keyword>
<comment type="caution">
    <text evidence="3">The sequence shown here is derived from an EMBL/GenBank/DDBJ whole genome shotgun (WGS) entry which is preliminary data.</text>
</comment>
<accession>A0ABP7V4P7</accession>
<evidence type="ECO:0000256" key="1">
    <source>
        <dbReference type="SAM" id="MobiDB-lite"/>
    </source>
</evidence>
<dbReference type="Pfam" id="PF14657">
    <property type="entry name" value="Arm-DNA-bind_4"/>
    <property type="match status" value="1"/>
</dbReference>
<evidence type="ECO:0000313" key="3">
    <source>
        <dbReference type="EMBL" id="GAA4059544.1"/>
    </source>
</evidence>
<evidence type="ECO:0000259" key="2">
    <source>
        <dbReference type="Pfam" id="PF14657"/>
    </source>
</evidence>
<proteinExistence type="predicted"/>
<dbReference type="Proteomes" id="UP001500683">
    <property type="component" value="Unassembled WGS sequence"/>
</dbReference>
<gene>
    <name evidence="3" type="ORF">GCM10022214_10070</name>
</gene>
<feature type="domain" description="AP2-like integrase N-terminal" evidence="2">
    <location>
        <begin position="6"/>
        <end position="42"/>
    </location>
</feature>
<organism evidence="3 4">
    <name type="scientific">Actinomadura miaoliensis</name>
    <dbReference type="NCBI Taxonomy" id="430685"/>
    <lineage>
        <taxon>Bacteria</taxon>
        <taxon>Bacillati</taxon>
        <taxon>Actinomycetota</taxon>
        <taxon>Actinomycetes</taxon>
        <taxon>Streptosporangiales</taxon>
        <taxon>Thermomonosporaceae</taxon>
        <taxon>Actinomadura</taxon>
    </lineage>
</organism>
<dbReference type="EMBL" id="BAAAZG010000002">
    <property type="protein sequence ID" value="GAA4059544.1"/>
    <property type="molecule type" value="Genomic_DNA"/>
</dbReference>
<reference evidence="4" key="1">
    <citation type="journal article" date="2019" name="Int. J. Syst. Evol. Microbiol.">
        <title>The Global Catalogue of Microorganisms (GCM) 10K type strain sequencing project: providing services to taxonomists for standard genome sequencing and annotation.</title>
        <authorList>
            <consortium name="The Broad Institute Genomics Platform"/>
            <consortium name="The Broad Institute Genome Sequencing Center for Infectious Disease"/>
            <person name="Wu L."/>
            <person name="Ma J."/>
        </authorList>
    </citation>
    <scope>NUCLEOTIDE SEQUENCE [LARGE SCALE GENOMIC DNA]</scope>
    <source>
        <strain evidence="4">JCM 16702</strain>
    </source>
</reference>
<dbReference type="InterPro" id="IPR028259">
    <property type="entry name" value="AP2-like_int_N"/>
</dbReference>
<evidence type="ECO:0000313" key="4">
    <source>
        <dbReference type="Proteomes" id="UP001500683"/>
    </source>
</evidence>
<sequence length="191" mass="20868">MKRGNTWSYVIRVRDPETGQSKLRWVGGFATEDDAKAARDEARVKARRGEYIDQNTITVGAYLDEWLDSHAFEIKPKDSVGLLAPDRAVCQAAHRRYAAAVRSPSPYHQALPGPHLQRRAKRAGPVSADGVCCVRRSVMRWWSINSSLPILSSEPSGPGWSALNLARSGRQCNSGPSSQLPANIASSPSST</sequence>
<name>A0ABP7V4P7_9ACTN</name>
<protein>
    <recommendedName>
        <fullName evidence="2">AP2-like integrase N-terminal domain-containing protein</fullName>
    </recommendedName>
</protein>
<feature type="region of interest" description="Disordered" evidence="1">
    <location>
        <begin position="170"/>
        <end position="191"/>
    </location>
</feature>